<reference evidence="1 2" key="1">
    <citation type="submission" date="2019-05" db="EMBL/GenBank/DDBJ databases">
        <title>Culicoidintestinum kansasii gen. nov., sp. nov. from the gastrointestinal tract of the biting midge, Culicoides sonorensis.</title>
        <authorList>
            <person name="Neupane S."/>
            <person name="Ghosh A."/>
            <person name="Gunther S."/>
            <person name="Martin K."/>
            <person name="Zurek L."/>
        </authorList>
    </citation>
    <scope>NUCLEOTIDE SEQUENCE [LARGE SCALE GENOMIC DNA]</scope>
    <source>
        <strain evidence="1 2">CS-1</strain>
    </source>
</reference>
<comment type="caution">
    <text evidence="1">The sequence shown here is derived from an EMBL/GenBank/DDBJ whole genome shotgun (WGS) entry which is preliminary data.</text>
</comment>
<keyword evidence="2" id="KW-1185">Reference proteome</keyword>
<dbReference type="InParanoid" id="A0A5R8QA12"/>
<evidence type="ECO:0008006" key="3">
    <source>
        <dbReference type="Google" id="ProtNLM"/>
    </source>
</evidence>
<evidence type="ECO:0000313" key="2">
    <source>
        <dbReference type="Proteomes" id="UP000306912"/>
    </source>
</evidence>
<gene>
    <name evidence="1" type="ORF">FEZ08_08540</name>
</gene>
<dbReference type="OrthoDB" id="2942003at2"/>
<dbReference type="EMBL" id="VBWP01000007">
    <property type="protein sequence ID" value="TLG72740.1"/>
    <property type="molecule type" value="Genomic_DNA"/>
</dbReference>
<name>A0A5R8QA12_9FIRM</name>
<sequence>MKKIIYFVSILFICGLIMSFGKINVKSTAYTNLNGSYMAVSLGSLWHANQSTYSSWRMNDAGNIWHNSGSVNISQKSFTSYKTSDGRTAYTDVVFLSDDYSDRWEGNGWRASGRYYKECPNRFSRMCQGVIELNDYVMWNTSLGRYYSSAEIQYTITHEMGHALGLADNKYSGNIMTQGRLSSIYFGRDDNDSYEARHGKNSFWGGGY</sequence>
<dbReference type="Gene3D" id="3.40.390.10">
    <property type="entry name" value="Collagenase (Catalytic Domain)"/>
    <property type="match status" value="1"/>
</dbReference>
<proteinExistence type="predicted"/>
<dbReference type="RefSeq" id="WP_138191375.1">
    <property type="nucleotide sequence ID" value="NZ_VBWP01000007.1"/>
</dbReference>
<dbReference type="GO" id="GO:0008237">
    <property type="term" value="F:metallopeptidase activity"/>
    <property type="evidence" value="ECO:0007669"/>
    <property type="project" value="InterPro"/>
</dbReference>
<organism evidence="1 2">
    <name type="scientific">Culicoidibacter larvae</name>
    <dbReference type="NCBI Taxonomy" id="2579976"/>
    <lineage>
        <taxon>Bacteria</taxon>
        <taxon>Bacillati</taxon>
        <taxon>Bacillota</taxon>
        <taxon>Culicoidibacteria</taxon>
        <taxon>Culicoidibacterales</taxon>
        <taxon>Culicoidibacteraceae</taxon>
        <taxon>Culicoidibacter</taxon>
    </lineage>
</organism>
<evidence type="ECO:0000313" key="1">
    <source>
        <dbReference type="EMBL" id="TLG72740.1"/>
    </source>
</evidence>
<dbReference type="InterPro" id="IPR024079">
    <property type="entry name" value="MetalloPept_cat_dom_sf"/>
</dbReference>
<dbReference type="SUPFAM" id="SSF55486">
    <property type="entry name" value="Metalloproteases ('zincins'), catalytic domain"/>
    <property type="match status" value="1"/>
</dbReference>
<protein>
    <recommendedName>
        <fullName evidence="3">Matrixin family metalloprotease</fullName>
    </recommendedName>
</protein>
<dbReference type="Proteomes" id="UP000306912">
    <property type="component" value="Unassembled WGS sequence"/>
</dbReference>
<dbReference type="AlphaFoldDB" id="A0A5R8QA12"/>
<accession>A0A5R8QA12</accession>